<keyword evidence="9 13" id="KW-0798">TonB box</keyword>
<dbReference type="Proteomes" id="UP001156666">
    <property type="component" value="Unassembled WGS sequence"/>
</dbReference>
<reference evidence="17" key="1">
    <citation type="journal article" date="2014" name="Int. J. Syst. Evol. Microbiol.">
        <title>Complete genome sequence of Corynebacterium casei LMG S-19264T (=DSM 44701T), isolated from a smear-ripened cheese.</title>
        <authorList>
            <consortium name="US DOE Joint Genome Institute (JGI-PGF)"/>
            <person name="Walter F."/>
            <person name="Albersmeier A."/>
            <person name="Kalinowski J."/>
            <person name="Ruckert C."/>
        </authorList>
    </citation>
    <scope>NUCLEOTIDE SEQUENCE</scope>
    <source>
        <strain evidence="17">NBRC 108769</strain>
    </source>
</reference>
<reference evidence="17" key="2">
    <citation type="submission" date="2023-01" db="EMBL/GenBank/DDBJ databases">
        <title>Draft genome sequence of Portibacter lacus strain NBRC 108769.</title>
        <authorList>
            <person name="Sun Q."/>
            <person name="Mori K."/>
        </authorList>
    </citation>
    <scope>NUCLEOTIDE SEQUENCE</scope>
    <source>
        <strain evidence="17">NBRC 108769</strain>
    </source>
</reference>
<evidence type="ECO:0000256" key="7">
    <source>
        <dbReference type="ARBA" id="ARBA00023004"/>
    </source>
</evidence>
<comment type="caution">
    <text evidence="17">The sequence shown here is derived from an EMBL/GenBank/DDBJ whole genome shotgun (WGS) entry which is preliminary data.</text>
</comment>
<dbReference type="Gene3D" id="2.170.130.10">
    <property type="entry name" value="TonB-dependent receptor, plug domain"/>
    <property type="match status" value="1"/>
</dbReference>
<evidence type="ECO:0000256" key="6">
    <source>
        <dbReference type="ARBA" id="ARBA00022729"/>
    </source>
</evidence>
<evidence type="ECO:0000256" key="4">
    <source>
        <dbReference type="ARBA" id="ARBA00022496"/>
    </source>
</evidence>
<dbReference type="InterPro" id="IPR023997">
    <property type="entry name" value="TonB-dep_OMP_SusC/RagA_CS"/>
</dbReference>
<dbReference type="NCBIfam" id="TIGR04056">
    <property type="entry name" value="OMP_RagA_SusC"/>
    <property type="match status" value="1"/>
</dbReference>
<dbReference type="Gene3D" id="2.40.170.20">
    <property type="entry name" value="TonB-dependent receptor, beta-barrel domain"/>
    <property type="match status" value="1"/>
</dbReference>
<evidence type="ECO:0000256" key="12">
    <source>
        <dbReference type="PROSITE-ProRule" id="PRU01360"/>
    </source>
</evidence>
<dbReference type="PANTHER" id="PTHR32552">
    <property type="entry name" value="FERRICHROME IRON RECEPTOR-RELATED"/>
    <property type="match status" value="1"/>
</dbReference>
<keyword evidence="6 14" id="KW-0732">Signal</keyword>
<evidence type="ECO:0000259" key="16">
    <source>
        <dbReference type="Pfam" id="PF07715"/>
    </source>
</evidence>
<feature type="domain" description="TonB-dependent receptor plug" evidence="16">
    <location>
        <begin position="213"/>
        <end position="340"/>
    </location>
</feature>
<protein>
    <submittedName>
        <fullName evidence="17">SusC/RagA family TonB-linked outer membrane protein</fullName>
    </submittedName>
</protein>
<keyword evidence="18" id="KW-1185">Reference proteome</keyword>
<dbReference type="Pfam" id="PF07715">
    <property type="entry name" value="Plug"/>
    <property type="match status" value="1"/>
</dbReference>
<dbReference type="RefSeq" id="WP_235293501.1">
    <property type="nucleotide sequence ID" value="NZ_BSOH01000037.1"/>
</dbReference>
<dbReference type="InterPro" id="IPR039426">
    <property type="entry name" value="TonB-dep_rcpt-like"/>
</dbReference>
<dbReference type="PANTHER" id="PTHR32552:SF68">
    <property type="entry name" value="FERRICHROME OUTER MEMBRANE TRANSPORTER_PHAGE RECEPTOR"/>
    <property type="match status" value="1"/>
</dbReference>
<keyword evidence="8" id="KW-0406">Ion transport</keyword>
<dbReference type="NCBIfam" id="TIGR04057">
    <property type="entry name" value="SusC_RagA_signa"/>
    <property type="match status" value="1"/>
</dbReference>
<dbReference type="PROSITE" id="PS52016">
    <property type="entry name" value="TONB_DEPENDENT_REC_3"/>
    <property type="match status" value="1"/>
</dbReference>
<dbReference type="InterPro" id="IPR008969">
    <property type="entry name" value="CarboxyPept-like_regulatory"/>
</dbReference>
<sequence>MRTKNLLLKAYVSIFLIALTSATSLIAQNSVSVHLENVPMSEVLDGISEESGFSFFFKEGVVDINEIVSISAKGEELTTVLSTFFKDKNIKYDILKSQIVLSKQSSINKPIAKPPVIEEHQLEITGTVISSDGNYGLPGVSIVVLSSGLGTISDGDGNFSINVEIGEKLRFSYIGYTTQVVTVSQNKLNIVLHPDVTKLDEVIVVGLGISRDKKALGYSIAEVEGQEVNTIPTTDIVNNLSGRVPGLEVSSSSGNMGGSARVLIRGAGSMLGNNQPLYVVDGTIIDNSSLSNTFQNAGLGDVADYGNLSQDINPDDIENVTVLKGPAASAIYGSRAANGVILITTKNSGKSDNVGIDVSFTGMFENVARLPQYQNSYGGGLGTTFEQREINGKTYNIPFYAMDQSWGPKLDGTPVIPYWSLYNWEANGKKGDPETVPWEAQPSNIRDFFETGFLAKTNVAFYKGTDIASFRMSFTNLSQTGVFPNSNLGRNTINFSGNLNLTKKLFVGLKGNFVKNTTRALPVSGYSNNGIMTKLAQWGQRQWDMSKMKDYKQPDGTQRTWNRISFENPGPQYADNPYWTQYENYGKSERNRVFGNTFIGYKLTDWMTAQFTLNIDHYDESRSVRTAEGSTLESYYATDVYGFSEINNEFSVNFQRQLNDDFHVTGMIGANRMDRDFRRVTGSVDGGLAAPGIYSLTNSKNQAFVDEYKYIKRINSAYGSATIGWRSLLYLDGSFRNDWSSTLPADNNSYPYYSTSLSLILSELPGLENISWIDFLKIRGGYAKVGNDTDAYNLESTYISNNSYGSYPLFSNPNAIFNGNLKPETSNSWETGLEMNLFKNRLSADVTYYNTLTIDQIMPIAISATSGFRQRWLNAGSMSNKGVELGLTISPVQTKNFTWNATVNFAKNVNEVVELPPDIDQINLADINGTYLVVAKGEKYGMLKGVDFVYQDGQKVIEDGLYKQSEELKSLGSVMPDYTVGLINDMQYKRMNFGFTIAHQKGGHYQSLTNMYGIASGSFESTAANGIREKGIIIEGVKEDGTPNDVNVDAFDWANAHRNFGALNIFEATYFKLREIHLTYSMPSKYSGPFQGVRLSLVGKNLAMWGTDNPHVDPEQITNGGNIQGFEGGANPPTYSYGFNVSITL</sequence>
<name>A0AA37WGJ0_9BACT</name>
<dbReference type="InterPro" id="IPR000531">
    <property type="entry name" value="Beta-barrel_TonB"/>
</dbReference>
<comment type="subcellular location">
    <subcellularLocation>
        <location evidence="1 12">Cell outer membrane</location>
        <topology evidence="1 12">Multi-pass membrane protein</topology>
    </subcellularLocation>
</comment>
<dbReference type="Gene3D" id="2.60.40.1120">
    <property type="entry name" value="Carboxypeptidase-like, regulatory domain"/>
    <property type="match status" value="1"/>
</dbReference>
<evidence type="ECO:0000256" key="10">
    <source>
        <dbReference type="ARBA" id="ARBA00023136"/>
    </source>
</evidence>
<evidence type="ECO:0000256" key="14">
    <source>
        <dbReference type="SAM" id="SignalP"/>
    </source>
</evidence>
<evidence type="ECO:0000256" key="13">
    <source>
        <dbReference type="RuleBase" id="RU003357"/>
    </source>
</evidence>
<evidence type="ECO:0000256" key="11">
    <source>
        <dbReference type="ARBA" id="ARBA00023237"/>
    </source>
</evidence>
<evidence type="ECO:0000259" key="15">
    <source>
        <dbReference type="Pfam" id="PF00593"/>
    </source>
</evidence>
<gene>
    <name evidence="17" type="ORF">GCM10007940_45930</name>
</gene>
<evidence type="ECO:0000313" key="17">
    <source>
        <dbReference type="EMBL" id="GLR19977.1"/>
    </source>
</evidence>
<keyword evidence="4" id="KW-0410">Iron transport</keyword>
<dbReference type="AlphaFoldDB" id="A0AA37WGJ0"/>
<keyword evidence="11 12" id="KW-0998">Cell outer membrane</keyword>
<keyword evidence="5 12" id="KW-0812">Transmembrane</keyword>
<evidence type="ECO:0000256" key="1">
    <source>
        <dbReference type="ARBA" id="ARBA00004571"/>
    </source>
</evidence>
<dbReference type="Pfam" id="PF13715">
    <property type="entry name" value="CarbopepD_reg_2"/>
    <property type="match status" value="1"/>
</dbReference>
<dbReference type="InterPro" id="IPR036942">
    <property type="entry name" value="Beta-barrel_TonB_sf"/>
</dbReference>
<dbReference type="SUPFAM" id="SSF49464">
    <property type="entry name" value="Carboxypeptidase regulatory domain-like"/>
    <property type="match status" value="1"/>
</dbReference>
<feature type="chain" id="PRO_5041446531" evidence="14">
    <location>
        <begin position="28"/>
        <end position="1145"/>
    </location>
</feature>
<dbReference type="Pfam" id="PF00593">
    <property type="entry name" value="TonB_dep_Rec_b-barrel"/>
    <property type="match status" value="1"/>
</dbReference>
<evidence type="ECO:0000256" key="8">
    <source>
        <dbReference type="ARBA" id="ARBA00023065"/>
    </source>
</evidence>
<keyword evidence="10 12" id="KW-0472">Membrane</keyword>
<dbReference type="GO" id="GO:0009279">
    <property type="term" value="C:cell outer membrane"/>
    <property type="evidence" value="ECO:0007669"/>
    <property type="project" value="UniProtKB-SubCell"/>
</dbReference>
<dbReference type="InterPro" id="IPR037066">
    <property type="entry name" value="Plug_dom_sf"/>
</dbReference>
<evidence type="ECO:0000256" key="3">
    <source>
        <dbReference type="ARBA" id="ARBA00022452"/>
    </source>
</evidence>
<evidence type="ECO:0000256" key="5">
    <source>
        <dbReference type="ARBA" id="ARBA00022692"/>
    </source>
</evidence>
<comment type="similarity">
    <text evidence="12 13">Belongs to the TonB-dependent receptor family.</text>
</comment>
<accession>A0AA37WGJ0</accession>
<evidence type="ECO:0000256" key="9">
    <source>
        <dbReference type="ARBA" id="ARBA00023077"/>
    </source>
</evidence>
<dbReference type="SUPFAM" id="SSF56935">
    <property type="entry name" value="Porins"/>
    <property type="match status" value="1"/>
</dbReference>
<evidence type="ECO:0000256" key="2">
    <source>
        <dbReference type="ARBA" id="ARBA00022448"/>
    </source>
</evidence>
<evidence type="ECO:0000313" key="18">
    <source>
        <dbReference type="Proteomes" id="UP001156666"/>
    </source>
</evidence>
<proteinExistence type="inferred from homology"/>
<keyword evidence="3 12" id="KW-1134">Transmembrane beta strand</keyword>
<keyword evidence="2 12" id="KW-0813">Transport</keyword>
<feature type="signal peptide" evidence="14">
    <location>
        <begin position="1"/>
        <end position="27"/>
    </location>
</feature>
<keyword evidence="7" id="KW-0408">Iron</keyword>
<feature type="domain" description="TonB-dependent receptor-like beta-barrel" evidence="15">
    <location>
        <begin position="554"/>
        <end position="907"/>
    </location>
</feature>
<dbReference type="InterPro" id="IPR012910">
    <property type="entry name" value="Plug_dom"/>
</dbReference>
<organism evidence="17 18">
    <name type="scientific">Portibacter lacus</name>
    <dbReference type="NCBI Taxonomy" id="1099794"/>
    <lineage>
        <taxon>Bacteria</taxon>
        <taxon>Pseudomonadati</taxon>
        <taxon>Bacteroidota</taxon>
        <taxon>Saprospiria</taxon>
        <taxon>Saprospirales</taxon>
        <taxon>Haliscomenobacteraceae</taxon>
        <taxon>Portibacter</taxon>
    </lineage>
</organism>
<dbReference type="GO" id="GO:0015344">
    <property type="term" value="F:siderophore uptake transmembrane transporter activity"/>
    <property type="evidence" value="ECO:0007669"/>
    <property type="project" value="TreeGrafter"/>
</dbReference>
<dbReference type="EMBL" id="BSOH01000037">
    <property type="protein sequence ID" value="GLR19977.1"/>
    <property type="molecule type" value="Genomic_DNA"/>
</dbReference>
<dbReference type="InterPro" id="IPR023996">
    <property type="entry name" value="TonB-dep_OMP_SusC/RagA"/>
</dbReference>